<evidence type="ECO:0000256" key="1">
    <source>
        <dbReference type="SAM" id="MobiDB-lite"/>
    </source>
</evidence>
<dbReference type="AlphaFoldDB" id="A0A2S6FVU9"/>
<reference evidence="2 3" key="1">
    <citation type="submission" date="2018-02" db="EMBL/GenBank/DDBJ databases">
        <title>Genomic Encyclopedia of Archaeal and Bacterial Type Strains, Phase II (KMG-II): from individual species to whole genera.</title>
        <authorList>
            <person name="Goeker M."/>
        </authorList>
    </citation>
    <scope>NUCLEOTIDE SEQUENCE [LARGE SCALE GENOMIC DNA]</scope>
    <source>
        <strain evidence="2 3">DSM 15099</strain>
    </source>
</reference>
<gene>
    <name evidence="2" type="ORF">BD821_11537</name>
</gene>
<comment type="caution">
    <text evidence="2">The sequence shown here is derived from an EMBL/GenBank/DDBJ whole genome shotgun (WGS) entry which is preliminary data.</text>
</comment>
<dbReference type="GeneID" id="75091804"/>
<protein>
    <submittedName>
        <fullName evidence="2">Uncharacterized protein</fullName>
    </submittedName>
</protein>
<dbReference type="RefSeq" id="WP_157469603.1">
    <property type="nucleotide sequence ID" value="NZ_PTIS01000015.1"/>
</dbReference>
<dbReference type="EMBL" id="PTIS01000015">
    <property type="protein sequence ID" value="PPK46913.1"/>
    <property type="molecule type" value="Genomic_DNA"/>
</dbReference>
<proteinExistence type="predicted"/>
<evidence type="ECO:0000313" key="2">
    <source>
        <dbReference type="EMBL" id="PPK46913.1"/>
    </source>
</evidence>
<feature type="compositionally biased region" description="Basic and acidic residues" evidence="1">
    <location>
        <begin position="16"/>
        <end position="26"/>
    </location>
</feature>
<evidence type="ECO:0000313" key="3">
    <source>
        <dbReference type="Proteomes" id="UP000239863"/>
    </source>
</evidence>
<dbReference type="Proteomes" id="UP000239863">
    <property type="component" value="Unassembled WGS sequence"/>
</dbReference>
<organism evidence="2 3">
    <name type="scientific">Clostridium algidicarnis DSM 15099</name>
    <dbReference type="NCBI Taxonomy" id="1121295"/>
    <lineage>
        <taxon>Bacteria</taxon>
        <taxon>Bacillati</taxon>
        <taxon>Bacillota</taxon>
        <taxon>Clostridia</taxon>
        <taxon>Eubacteriales</taxon>
        <taxon>Clostridiaceae</taxon>
        <taxon>Clostridium</taxon>
    </lineage>
</organism>
<name>A0A2S6FVU9_9CLOT</name>
<accession>A0A2S6FVU9</accession>
<feature type="region of interest" description="Disordered" evidence="1">
    <location>
        <begin position="1"/>
        <end position="47"/>
    </location>
</feature>
<sequence length="47" mass="5419">MNKDFQNKNINQSMEQKSKESRESKTGYKNRGNCALEAGIRNTKGKR</sequence>